<dbReference type="OrthoDB" id="1950888at2"/>
<protein>
    <recommendedName>
        <fullName evidence="3">MucB/RseB N-terminal domain-containing protein</fullName>
    </recommendedName>
</protein>
<dbReference type="Proteomes" id="UP000242850">
    <property type="component" value="Unassembled WGS sequence"/>
</dbReference>
<evidence type="ECO:0008006" key="3">
    <source>
        <dbReference type="Google" id="ProtNLM"/>
    </source>
</evidence>
<accession>A0A1H5XN40</accession>
<sequence length="326" mass="38691">MKKLIVLIVLFCFLVSKKEVFKYEKIYNGIKSIVYIETIEGYSQWDGKLKLSKKIFYSYPDKLRIDYIDELNSVEIINGDKYYYSNDRLDHVKVRWNIPIINLDIFELMKNLNGKEILGYEIKDDLRLKIIGIKSKVDNVSYLTKVWIGEFKGYELPFKVEYFVNNKIVSLKKYEYFSVNDILDNNLFSSLNFKKRFEFDGSEACYITLEDAKRFINFFPILSSDKNYFLSEVKLIKSDNKVVLGLAYLKDNFKIEVYERKANKEDLKDIKFFEDKVLISFCDKDVYFEVLGPRKNYSDILNFCLSLSKNINFMLDGEYKDGQDNF</sequence>
<evidence type="ECO:0000313" key="1">
    <source>
        <dbReference type="EMBL" id="SEG13199.1"/>
    </source>
</evidence>
<evidence type="ECO:0000313" key="2">
    <source>
        <dbReference type="Proteomes" id="UP000242850"/>
    </source>
</evidence>
<dbReference type="EMBL" id="FNUK01000034">
    <property type="protein sequence ID" value="SEG13199.1"/>
    <property type="molecule type" value="Genomic_DNA"/>
</dbReference>
<proteinExistence type="predicted"/>
<dbReference type="RefSeq" id="WP_103896707.1">
    <property type="nucleotide sequence ID" value="NZ_FNUK01000034.1"/>
</dbReference>
<reference evidence="2" key="1">
    <citation type="submission" date="2016-10" db="EMBL/GenBank/DDBJ databases">
        <authorList>
            <person name="Varghese N."/>
            <person name="Submissions S."/>
        </authorList>
    </citation>
    <scope>NUCLEOTIDE SEQUENCE [LARGE SCALE GENOMIC DNA]</scope>
    <source>
        <strain evidence="2">DSM 5463</strain>
    </source>
</reference>
<organism evidence="1 2">
    <name type="scientific">Caloramator fervidus</name>
    <dbReference type="NCBI Taxonomy" id="29344"/>
    <lineage>
        <taxon>Bacteria</taxon>
        <taxon>Bacillati</taxon>
        <taxon>Bacillota</taxon>
        <taxon>Clostridia</taxon>
        <taxon>Eubacteriales</taxon>
        <taxon>Clostridiaceae</taxon>
        <taxon>Caloramator</taxon>
    </lineage>
</organism>
<keyword evidence="2" id="KW-1185">Reference proteome</keyword>
<dbReference type="AlphaFoldDB" id="A0A1H5XN40"/>
<name>A0A1H5XN40_9CLOT</name>
<gene>
    <name evidence="1" type="ORF">SAMN05660865_01816</name>
</gene>